<protein>
    <recommendedName>
        <fullName evidence="5">MYND-type domain-containing protein</fullName>
    </recommendedName>
</protein>
<dbReference type="PROSITE" id="PS50865">
    <property type="entry name" value="ZF_MYND_2"/>
    <property type="match status" value="1"/>
</dbReference>
<accession>A0A2N3NGG8</accession>
<dbReference type="GO" id="GO:0008270">
    <property type="term" value="F:zinc ion binding"/>
    <property type="evidence" value="ECO:0007669"/>
    <property type="project" value="UniProtKB-KW"/>
</dbReference>
<keyword evidence="7" id="KW-1185">Reference proteome</keyword>
<name>A0A2N3NGG8_9PEZI</name>
<dbReference type="Pfam" id="PF01753">
    <property type="entry name" value="zf-MYND"/>
    <property type="match status" value="1"/>
</dbReference>
<dbReference type="InParanoid" id="A0A2N3NGG8"/>
<feature type="domain" description="MYND-type" evidence="5">
    <location>
        <begin position="4"/>
        <end position="44"/>
    </location>
</feature>
<gene>
    <name evidence="6" type="ORF">jhhlp_003289</name>
</gene>
<sequence length="240" mass="26566">MGACNKCKKTASEVSLKRCAKCSTTPYCSRDCQKADWKAHRKTCGREPRAAAGPASTRLSPPKGLKQPIVNPFTRLGNKTWLHDRPEVDVYALLIDAYRMRVEDEYNIEGNITKGSLYDGAADGLGGFRNFLDLVESRPGILPSWWNPDKRVLCEKQGMDASQWHSLHSAVEKSDIMNYYGDQRFPMQLRMFAEDVIGRGIGGADGSQMRGFLASMEVAGPGEGLHASMLDLTTSQVTQM</sequence>
<evidence type="ECO:0000256" key="3">
    <source>
        <dbReference type="ARBA" id="ARBA00022833"/>
    </source>
</evidence>
<dbReference type="OrthoDB" id="432970at2759"/>
<evidence type="ECO:0000256" key="2">
    <source>
        <dbReference type="ARBA" id="ARBA00022771"/>
    </source>
</evidence>
<keyword evidence="3" id="KW-0862">Zinc</keyword>
<evidence type="ECO:0000259" key="5">
    <source>
        <dbReference type="PROSITE" id="PS50865"/>
    </source>
</evidence>
<reference evidence="6 7" key="1">
    <citation type="journal article" date="2017" name="G3 (Bethesda)">
        <title>First Draft Genome Sequence of the Pathogenic Fungus Lomentospora prolificans (Formerly Scedosporium prolificans).</title>
        <authorList>
            <person name="Luo R."/>
            <person name="Zimin A."/>
            <person name="Workman R."/>
            <person name="Fan Y."/>
            <person name="Pertea G."/>
            <person name="Grossman N."/>
            <person name="Wear M.P."/>
            <person name="Jia B."/>
            <person name="Miller H."/>
            <person name="Casadevall A."/>
            <person name="Timp W."/>
            <person name="Zhang S.X."/>
            <person name="Salzberg S.L."/>
        </authorList>
    </citation>
    <scope>NUCLEOTIDE SEQUENCE [LARGE SCALE GENOMIC DNA]</scope>
    <source>
        <strain evidence="6 7">JHH-5317</strain>
    </source>
</reference>
<dbReference type="Gene3D" id="6.10.140.2220">
    <property type="match status" value="1"/>
</dbReference>
<dbReference type="InterPro" id="IPR002893">
    <property type="entry name" value="Znf_MYND"/>
</dbReference>
<evidence type="ECO:0000256" key="1">
    <source>
        <dbReference type="ARBA" id="ARBA00022723"/>
    </source>
</evidence>
<dbReference type="STRING" id="41688.A0A2N3NGG8"/>
<evidence type="ECO:0000313" key="6">
    <source>
        <dbReference type="EMBL" id="PKS11524.1"/>
    </source>
</evidence>
<comment type="caution">
    <text evidence="6">The sequence shown here is derived from an EMBL/GenBank/DDBJ whole genome shotgun (WGS) entry which is preliminary data.</text>
</comment>
<evidence type="ECO:0000256" key="4">
    <source>
        <dbReference type="PROSITE-ProRule" id="PRU00134"/>
    </source>
</evidence>
<dbReference type="EMBL" id="NLAX01000008">
    <property type="protein sequence ID" value="PKS11524.1"/>
    <property type="molecule type" value="Genomic_DNA"/>
</dbReference>
<dbReference type="AlphaFoldDB" id="A0A2N3NGG8"/>
<proteinExistence type="predicted"/>
<keyword evidence="2 4" id="KW-0863">Zinc-finger</keyword>
<dbReference type="SUPFAM" id="SSF144232">
    <property type="entry name" value="HIT/MYND zinc finger-like"/>
    <property type="match status" value="1"/>
</dbReference>
<evidence type="ECO:0000313" key="7">
    <source>
        <dbReference type="Proteomes" id="UP000233524"/>
    </source>
</evidence>
<keyword evidence="1" id="KW-0479">Metal-binding</keyword>
<organism evidence="6 7">
    <name type="scientific">Lomentospora prolificans</name>
    <dbReference type="NCBI Taxonomy" id="41688"/>
    <lineage>
        <taxon>Eukaryota</taxon>
        <taxon>Fungi</taxon>
        <taxon>Dikarya</taxon>
        <taxon>Ascomycota</taxon>
        <taxon>Pezizomycotina</taxon>
        <taxon>Sordariomycetes</taxon>
        <taxon>Hypocreomycetidae</taxon>
        <taxon>Microascales</taxon>
        <taxon>Microascaceae</taxon>
        <taxon>Lomentospora</taxon>
    </lineage>
</organism>
<dbReference type="Proteomes" id="UP000233524">
    <property type="component" value="Unassembled WGS sequence"/>
</dbReference>
<dbReference type="PROSITE" id="PS01360">
    <property type="entry name" value="ZF_MYND_1"/>
    <property type="match status" value="1"/>
</dbReference>
<dbReference type="VEuPathDB" id="FungiDB:jhhlp_003289"/>